<feature type="region of interest" description="Disordered" evidence="1">
    <location>
        <begin position="46"/>
        <end position="80"/>
    </location>
</feature>
<proteinExistence type="predicted"/>
<organism evidence="2 3">
    <name type="scientific">Ricinus communis</name>
    <name type="common">Castor bean</name>
    <dbReference type="NCBI Taxonomy" id="3988"/>
    <lineage>
        <taxon>Eukaryota</taxon>
        <taxon>Viridiplantae</taxon>
        <taxon>Streptophyta</taxon>
        <taxon>Embryophyta</taxon>
        <taxon>Tracheophyta</taxon>
        <taxon>Spermatophyta</taxon>
        <taxon>Magnoliopsida</taxon>
        <taxon>eudicotyledons</taxon>
        <taxon>Gunneridae</taxon>
        <taxon>Pentapetalae</taxon>
        <taxon>rosids</taxon>
        <taxon>fabids</taxon>
        <taxon>Malpighiales</taxon>
        <taxon>Euphorbiaceae</taxon>
        <taxon>Acalyphoideae</taxon>
        <taxon>Acalypheae</taxon>
        <taxon>Ricinus</taxon>
    </lineage>
</organism>
<dbReference type="AlphaFoldDB" id="B9SZA7"/>
<evidence type="ECO:0000313" key="2">
    <source>
        <dbReference type="EMBL" id="EEF31059.1"/>
    </source>
</evidence>
<dbReference type="Proteomes" id="UP000008311">
    <property type="component" value="Unassembled WGS sequence"/>
</dbReference>
<dbReference type="InParanoid" id="B9SZA7"/>
<reference evidence="3" key="1">
    <citation type="journal article" date="2010" name="Nat. Biotechnol.">
        <title>Draft genome sequence of the oilseed species Ricinus communis.</title>
        <authorList>
            <person name="Chan A.P."/>
            <person name="Crabtree J."/>
            <person name="Zhao Q."/>
            <person name="Lorenzi H."/>
            <person name="Orvis J."/>
            <person name="Puiu D."/>
            <person name="Melake-Berhan A."/>
            <person name="Jones K.M."/>
            <person name="Redman J."/>
            <person name="Chen G."/>
            <person name="Cahoon E.B."/>
            <person name="Gedil M."/>
            <person name="Stanke M."/>
            <person name="Haas B.J."/>
            <person name="Wortman J.R."/>
            <person name="Fraser-Liggett C.M."/>
            <person name="Ravel J."/>
            <person name="Rabinowicz P.D."/>
        </authorList>
    </citation>
    <scope>NUCLEOTIDE SEQUENCE [LARGE SCALE GENOMIC DNA]</scope>
    <source>
        <strain evidence="3">cv. Hale</strain>
    </source>
</reference>
<protein>
    <submittedName>
        <fullName evidence="2">Uncharacterized protein</fullName>
    </submittedName>
</protein>
<evidence type="ECO:0000313" key="3">
    <source>
        <dbReference type="Proteomes" id="UP000008311"/>
    </source>
</evidence>
<gene>
    <name evidence="2" type="ORF">RCOM_0625410</name>
</gene>
<sequence length="153" mass="17442">MQRVKCTWDMFVSWSLYISSPFYLPLSSTSPPPIFIFYRHWSRAPDKGNSQRHPHRNTLSFRLKPSRASKEKERKLPSAANVEPPRYRRVPANSTLEIAFSPPKTLTWIVAASDAATGPVIGVGVVLPDLFGFWRFWWPSGGHLVKIIAYLDS</sequence>
<evidence type="ECO:0000256" key="1">
    <source>
        <dbReference type="SAM" id="MobiDB-lite"/>
    </source>
</evidence>
<name>B9SZA7_RICCO</name>
<dbReference type="EMBL" id="EQ974269">
    <property type="protein sequence ID" value="EEF31059.1"/>
    <property type="molecule type" value="Genomic_DNA"/>
</dbReference>
<keyword evidence="3" id="KW-1185">Reference proteome</keyword>
<accession>B9SZA7</accession>